<dbReference type="GO" id="GO:0008270">
    <property type="term" value="F:zinc ion binding"/>
    <property type="evidence" value="ECO:0007669"/>
    <property type="project" value="InterPro"/>
</dbReference>
<evidence type="ECO:0000313" key="4">
    <source>
        <dbReference type="Proteomes" id="UP000076837"/>
    </source>
</evidence>
<gene>
    <name evidence="3" type="ORF">ST47_g105</name>
</gene>
<dbReference type="GO" id="GO:0006351">
    <property type="term" value="P:DNA-templated transcription"/>
    <property type="evidence" value="ECO:0007669"/>
    <property type="project" value="InterPro"/>
</dbReference>
<proteinExistence type="predicted"/>
<dbReference type="CDD" id="cd12148">
    <property type="entry name" value="fungal_TF_MHR"/>
    <property type="match status" value="1"/>
</dbReference>
<reference evidence="3 4" key="1">
    <citation type="journal article" date="2016" name="Sci. Rep.">
        <title>Draft genome sequencing and secretome analysis of fungal phytopathogen Ascochyta rabiei provides insight into the necrotrophic effector repertoire.</title>
        <authorList>
            <person name="Verma S."/>
            <person name="Gazara R.K."/>
            <person name="Nizam S."/>
            <person name="Parween S."/>
            <person name="Chattopadhyay D."/>
            <person name="Verma P.K."/>
        </authorList>
    </citation>
    <scope>NUCLEOTIDE SEQUENCE [LARGE SCALE GENOMIC DNA]</scope>
    <source>
        <strain evidence="3 4">ArDII</strain>
    </source>
</reference>
<dbReference type="SMART" id="SM00906">
    <property type="entry name" value="Fungal_trans"/>
    <property type="match status" value="1"/>
</dbReference>
<dbReference type="PANTHER" id="PTHR46910:SF5">
    <property type="entry name" value="ZN(II)2CYS6 TRANSCRIPTION FACTOR (EUROFUNG)"/>
    <property type="match status" value="1"/>
</dbReference>
<dbReference type="Proteomes" id="UP000076837">
    <property type="component" value="Unassembled WGS sequence"/>
</dbReference>
<dbReference type="Pfam" id="PF04082">
    <property type="entry name" value="Fungal_trans"/>
    <property type="match status" value="1"/>
</dbReference>
<keyword evidence="4" id="KW-1185">Reference proteome</keyword>
<dbReference type="GO" id="GO:0003700">
    <property type="term" value="F:DNA-binding transcription factor activity"/>
    <property type="evidence" value="ECO:0007669"/>
    <property type="project" value="InterPro"/>
</dbReference>
<evidence type="ECO:0000259" key="2">
    <source>
        <dbReference type="SMART" id="SM00906"/>
    </source>
</evidence>
<organism evidence="3 4">
    <name type="scientific">Didymella rabiei</name>
    <name type="common">Chickpea ascochyta blight fungus</name>
    <name type="synonym">Mycosphaerella rabiei</name>
    <dbReference type="NCBI Taxonomy" id="5454"/>
    <lineage>
        <taxon>Eukaryota</taxon>
        <taxon>Fungi</taxon>
        <taxon>Dikarya</taxon>
        <taxon>Ascomycota</taxon>
        <taxon>Pezizomycotina</taxon>
        <taxon>Dothideomycetes</taxon>
        <taxon>Pleosporomycetidae</taxon>
        <taxon>Pleosporales</taxon>
        <taxon>Pleosporineae</taxon>
        <taxon>Didymellaceae</taxon>
        <taxon>Ascochyta</taxon>
    </lineage>
</organism>
<feature type="domain" description="Xylanolytic transcriptional activator regulatory" evidence="2">
    <location>
        <begin position="214"/>
        <end position="287"/>
    </location>
</feature>
<comment type="caution">
    <text evidence="3">The sequence shown here is derived from an EMBL/GenBank/DDBJ whole genome shotgun (WGS) entry which is preliminary data.</text>
</comment>
<evidence type="ECO:0000313" key="3">
    <source>
        <dbReference type="EMBL" id="KZM28754.1"/>
    </source>
</evidence>
<protein>
    <submittedName>
        <fullName evidence="3">DNA binding</fullName>
    </submittedName>
</protein>
<dbReference type="PANTHER" id="PTHR46910">
    <property type="entry name" value="TRANSCRIPTION FACTOR PDR1"/>
    <property type="match status" value="1"/>
</dbReference>
<dbReference type="InterPro" id="IPR050987">
    <property type="entry name" value="AtrR-like"/>
</dbReference>
<dbReference type="STRING" id="5454.A0A163MIP0"/>
<dbReference type="OrthoDB" id="103819at2759"/>
<accession>A0A163MIP0</accession>
<dbReference type="GO" id="GO:0003677">
    <property type="term" value="F:DNA binding"/>
    <property type="evidence" value="ECO:0007669"/>
    <property type="project" value="InterPro"/>
</dbReference>
<dbReference type="InterPro" id="IPR007219">
    <property type="entry name" value="XnlR_reg_dom"/>
</dbReference>
<evidence type="ECO:0000256" key="1">
    <source>
        <dbReference type="ARBA" id="ARBA00023242"/>
    </source>
</evidence>
<dbReference type="EMBL" id="JYNV01000003">
    <property type="protein sequence ID" value="KZM28754.1"/>
    <property type="molecule type" value="Genomic_DNA"/>
</dbReference>
<keyword evidence="1" id="KW-0539">Nucleus</keyword>
<sequence length="670" mass="74419">MAEATTPTPFEGETAINSQSGYARELLTKVVGSTPSIGQNKEIRSALNALGELVTRQGHVNIPTTSTTHSLINRSLSEVDAGKLERPPWPVVKEMLERATKYPTMAFAVIFPFFKMRNLFEIFEEGYEDPGHCDAPRRILAYGVGYNLFTVFSTMPWSGALDTSNLRRYAVMCKYHMEVAVSQLDVFIPASYENVMALVLGAACAIEMCKPSLAWVLTTMAAGTSQIMGYHRYQTFQNDKEEERNSKIHLFWMIYMFDKQLSLRLGRASVIQDWDMSLPLITSTPTPAAMALGANQMITYWIKVAKVQGQTYEKLFSPAAFLTSPEARTRTAIDLVNAMNQAWYERGEASAMDVSPLTIGEDLSKRRKIALASPNDTEVPSKRKRLGQPPFGASLPPDEYIQGSFEQVEDVFFHADVVVHYSTCALIQRAVSSDNVTFSQECLEYSRAALVAHQRCNAQFNIKGNEKLWSGYIHWSVLQAPFTPFIVVFCNAIQQPDPVDLDTLSQFVASLESCRTDSEGADKLYKMCHLFLQVAKLYIQAKKSDSRSQAQSVSQPTSNSFYTTADGARIDPSTMTQFDPYLSALGLVPNSAWPMTGYAPAVPTAMDSFANMQNSASPQGPEAFGVGYTSIGAPQNSIQDWFSGSRYLMNLMEAGDDMQMPDPNDFDVQL</sequence>
<name>A0A163MIP0_DIDRA</name>
<dbReference type="AlphaFoldDB" id="A0A163MIP0"/>